<evidence type="ECO:0000256" key="1">
    <source>
        <dbReference type="SAM" id="MobiDB-lite"/>
    </source>
</evidence>
<dbReference type="EMBL" id="MN739519">
    <property type="protein sequence ID" value="QHT10272.1"/>
    <property type="molecule type" value="Genomic_DNA"/>
</dbReference>
<accession>A0A6C0D1G2</accession>
<reference evidence="2" key="1">
    <citation type="journal article" date="2020" name="Nature">
        <title>Giant virus diversity and host interactions through global metagenomics.</title>
        <authorList>
            <person name="Schulz F."/>
            <person name="Roux S."/>
            <person name="Paez-Espino D."/>
            <person name="Jungbluth S."/>
            <person name="Walsh D.A."/>
            <person name="Denef V.J."/>
            <person name="McMahon K.D."/>
            <person name="Konstantinidis K.T."/>
            <person name="Eloe-Fadrosh E.A."/>
            <person name="Kyrpides N.C."/>
            <person name="Woyke T."/>
        </authorList>
    </citation>
    <scope>NUCLEOTIDE SEQUENCE</scope>
    <source>
        <strain evidence="2">GVMAG-M-3300023174-104</strain>
    </source>
</reference>
<name>A0A6C0D1G2_9ZZZZ</name>
<sequence>MSDLSRDTIFSKYMKNLRDEKKELDIWLRQVKSRLLSKPSSLSAKEIIKEPSDLSDEEEEEDEKEEDTMETHINQDAVETIQRYETKIALLEHRIRTSSKEEGEDEVFETYFQKAYKSHIRQQTKEIRKKQEHDRIDAENKAIGQSMFEKDRKQRSDDRHLESQTRRELDYFLKMDDSVPDYMQRNLNNMSNNRGYIWRGVHYYGQRTLSYQDDPATTYIQERRKGENYLIEDTYQKVKRVFLKGAKGSPCELVEEIYFS</sequence>
<proteinExistence type="predicted"/>
<evidence type="ECO:0000313" key="2">
    <source>
        <dbReference type="EMBL" id="QHT10272.1"/>
    </source>
</evidence>
<protein>
    <submittedName>
        <fullName evidence="2">Uncharacterized protein</fullName>
    </submittedName>
</protein>
<feature type="compositionally biased region" description="Low complexity" evidence="1">
    <location>
        <begin position="36"/>
        <end position="45"/>
    </location>
</feature>
<feature type="region of interest" description="Disordered" evidence="1">
    <location>
        <begin position="36"/>
        <end position="75"/>
    </location>
</feature>
<dbReference type="AlphaFoldDB" id="A0A6C0D1G2"/>
<organism evidence="2">
    <name type="scientific">viral metagenome</name>
    <dbReference type="NCBI Taxonomy" id="1070528"/>
    <lineage>
        <taxon>unclassified sequences</taxon>
        <taxon>metagenomes</taxon>
        <taxon>organismal metagenomes</taxon>
    </lineage>
</organism>
<feature type="compositionally biased region" description="Acidic residues" evidence="1">
    <location>
        <begin position="53"/>
        <end position="68"/>
    </location>
</feature>